<feature type="compositionally biased region" description="Low complexity" evidence="11">
    <location>
        <begin position="80"/>
        <end position="96"/>
    </location>
</feature>
<evidence type="ECO:0000259" key="14">
    <source>
        <dbReference type="Pfam" id="PF13490"/>
    </source>
</evidence>
<feature type="transmembrane region" description="Helical" evidence="12">
    <location>
        <begin position="118"/>
        <end position="139"/>
    </location>
</feature>
<dbReference type="Pfam" id="PF13490">
    <property type="entry name" value="zf-HC2"/>
    <property type="match status" value="1"/>
</dbReference>
<evidence type="ECO:0000256" key="6">
    <source>
        <dbReference type="ARBA" id="ARBA00023015"/>
    </source>
</evidence>
<name>A0A285V6R9_9ACTN</name>
<keyword evidence="6" id="KW-0805">Transcription regulation</keyword>
<dbReference type="GO" id="GO:0005886">
    <property type="term" value="C:plasma membrane"/>
    <property type="evidence" value="ECO:0007669"/>
    <property type="project" value="UniProtKB-SubCell"/>
</dbReference>
<keyword evidence="16" id="KW-1185">Reference proteome</keyword>
<keyword evidence="8" id="KW-0804">Transcription</keyword>
<dbReference type="InterPro" id="IPR018764">
    <property type="entry name" value="RskA_C"/>
</dbReference>
<sequence length="271" mass="27864">MSAALPGRGHGEASEELAVGWALHALEPEDAEVFARHLAGCARCRQVVEQTTEVMAALAGAAPSAEPPRALGERLRAEVARTPQDAPAAPAARTAPAPAPAPASSPAPAAVPMPRRRWTAVLVAAAVAAVVGLGGWTAVLMGDRNEARQAAASEAAMVEELLRPGPAMVVPVAAPDGRTMATLLARDDGVQLISHALPANDRADETYVLWGLDQGTPKALGAFDVTQDGLQLRTLEVEGADDFPGYGISLEPGRRAPEAPTDVVARGSLPS</sequence>
<dbReference type="GO" id="GO:0006417">
    <property type="term" value="P:regulation of translation"/>
    <property type="evidence" value="ECO:0007669"/>
    <property type="project" value="TreeGrafter"/>
</dbReference>
<dbReference type="Proteomes" id="UP000219435">
    <property type="component" value="Unassembled WGS sequence"/>
</dbReference>
<evidence type="ECO:0000256" key="7">
    <source>
        <dbReference type="ARBA" id="ARBA00023136"/>
    </source>
</evidence>
<dbReference type="GO" id="GO:0008270">
    <property type="term" value="F:zinc ion binding"/>
    <property type="evidence" value="ECO:0007669"/>
    <property type="project" value="UniProtKB-KW"/>
</dbReference>
<dbReference type="InterPro" id="IPR041916">
    <property type="entry name" value="Anti_sigma_zinc_sf"/>
</dbReference>
<dbReference type="AlphaFoldDB" id="A0A285V6R9"/>
<evidence type="ECO:0000256" key="11">
    <source>
        <dbReference type="SAM" id="MobiDB-lite"/>
    </source>
</evidence>
<feature type="domain" description="Anti-sigma K factor RskA C-terminal" evidence="13">
    <location>
        <begin position="122"/>
        <end position="262"/>
    </location>
</feature>
<evidence type="ECO:0000256" key="12">
    <source>
        <dbReference type="SAM" id="Phobius"/>
    </source>
</evidence>
<evidence type="ECO:0000256" key="8">
    <source>
        <dbReference type="ARBA" id="ARBA00023163"/>
    </source>
</evidence>
<evidence type="ECO:0000256" key="2">
    <source>
        <dbReference type="ARBA" id="ARBA00004236"/>
    </source>
</evidence>
<evidence type="ECO:0000256" key="1">
    <source>
        <dbReference type="ARBA" id="ARBA00004167"/>
    </source>
</evidence>
<keyword evidence="5 12" id="KW-1133">Transmembrane helix</keyword>
<evidence type="ECO:0000313" key="16">
    <source>
        <dbReference type="Proteomes" id="UP000219435"/>
    </source>
</evidence>
<dbReference type="PANTHER" id="PTHR37461">
    <property type="entry name" value="ANTI-SIGMA-K FACTOR RSKA"/>
    <property type="match status" value="1"/>
</dbReference>
<dbReference type="OrthoDB" id="5183209at2"/>
<dbReference type="InterPro" id="IPR027383">
    <property type="entry name" value="Znf_put"/>
</dbReference>
<gene>
    <name evidence="15" type="ORF">SAMN05660748_2445</name>
</gene>
<dbReference type="Pfam" id="PF10099">
    <property type="entry name" value="RskA_C"/>
    <property type="match status" value="1"/>
</dbReference>
<dbReference type="RefSeq" id="WP_097195249.1">
    <property type="nucleotide sequence ID" value="NZ_OBQI01000003.1"/>
</dbReference>
<feature type="domain" description="Putative zinc-finger" evidence="14">
    <location>
        <begin position="17"/>
        <end position="45"/>
    </location>
</feature>
<accession>A0A285V6R9</accession>
<organism evidence="15 16">
    <name type="scientific">Blastococcus aggregatus</name>
    <dbReference type="NCBI Taxonomy" id="38502"/>
    <lineage>
        <taxon>Bacteria</taxon>
        <taxon>Bacillati</taxon>
        <taxon>Actinomycetota</taxon>
        <taxon>Actinomycetes</taxon>
        <taxon>Geodermatophilales</taxon>
        <taxon>Geodermatophilaceae</taxon>
        <taxon>Blastococcus</taxon>
    </lineage>
</organism>
<feature type="compositionally biased region" description="Pro residues" evidence="11">
    <location>
        <begin position="97"/>
        <end position="111"/>
    </location>
</feature>
<evidence type="ECO:0000256" key="4">
    <source>
        <dbReference type="ARBA" id="ARBA00022692"/>
    </source>
</evidence>
<evidence type="ECO:0000259" key="13">
    <source>
        <dbReference type="Pfam" id="PF10099"/>
    </source>
</evidence>
<evidence type="ECO:0000256" key="3">
    <source>
        <dbReference type="ARBA" id="ARBA00022475"/>
    </source>
</evidence>
<dbReference type="EMBL" id="OBQI01000003">
    <property type="protein sequence ID" value="SOC49713.1"/>
    <property type="molecule type" value="Genomic_DNA"/>
</dbReference>
<keyword evidence="15" id="KW-0863">Zinc-finger</keyword>
<dbReference type="Gene3D" id="1.10.10.1320">
    <property type="entry name" value="Anti-sigma factor, zinc-finger domain"/>
    <property type="match status" value="1"/>
</dbReference>
<keyword evidence="15" id="KW-0479">Metal-binding</keyword>
<feature type="region of interest" description="Disordered" evidence="11">
    <location>
        <begin position="79"/>
        <end position="111"/>
    </location>
</feature>
<evidence type="ECO:0000313" key="15">
    <source>
        <dbReference type="EMBL" id="SOC49713.1"/>
    </source>
</evidence>
<protein>
    <recommendedName>
        <fullName evidence="10">Regulator of SigK</fullName>
    </recommendedName>
    <alternativeName>
        <fullName evidence="9">Sigma-K anti-sigma factor RskA</fullName>
    </alternativeName>
</protein>
<keyword evidence="7 12" id="KW-0472">Membrane</keyword>
<dbReference type="InterPro" id="IPR051474">
    <property type="entry name" value="Anti-sigma-K/W_factor"/>
</dbReference>
<dbReference type="GO" id="GO:0016989">
    <property type="term" value="F:sigma factor antagonist activity"/>
    <property type="evidence" value="ECO:0007669"/>
    <property type="project" value="TreeGrafter"/>
</dbReference>
<keyword evidence="3" id="KW-1003">Cell membrane</keyword>
<feature type="region of interest" description="Disordered" evidence="11">
    <location>
        <begin position="249"/>
        <end position="271"/>
    </location>
</feature>
<reference evidence="16" key="1">
    <citation type="submission" date="2017-08" db="EMBL/GenBank/DDBJ databases">
        <authorList>
            <person name="Varghese N."/>
            <person name="Submissions S."/>
        </authorList>
    </citation>
    <scope>NUCLEOTIDE SEQUENCE [LARGE SCALE GENOMIC DNA]</scope>
    <source>
        <strain evidence="16">DSM 4725</strain>
    </source>
</reference>
<keyword evidence="4 12" id="KW-0812">Transmembrane</keyword>
<comment type="subcellular location">
    <subcellularLocation>
        <location evidence="2">Cell membrane</location>
    </subcellularLocation>
    <subcellularLocation>
        <location evidence="1">Membrane</location>
        <topology evidence="1">Single-pass membrane protein</topology>
    </subcellularLocation>
</comment>
<evidence type="ECO:0000256" key="10">
    <source>
        <dbReference type="ARBA" id="ARBA00030803"/>
    </source>
</evidence>
<keyword evidence="15" id="KW-0862">Zinc</keyword>
<proteinExistence type="predicted"/>
<evidence type="ECO:0000256" key="5">
    <source>
        <dbReference type="ARBA" id="ARBA00022989"/>
    </source>
</evidence>
<dbReference type="PANTHER" id="PTHR37461:SF1">
    <property type="entry name" value="ANTI-SIGMA-K FACTOR RSKA"/>
    <property type="match status" value="1"/>
</dbReference>
<evidence type="ECO:0000256" key="9">
    <source>
        <dbReference type="ARBA" id="ARBA00029829"/>
    </source>
</evidence>